<keyword evidence="8" id="KW-0539">Nucleus</keyword>
<comment type="subcellular location">
    <subcellularLocation>
        <location evidence="1">Nucleus</location>
    </subcellularLocation>
</comment>
<evidence type="ECO:0000256" key="2">
    <source>
        <dbReference type="ARBA" id="ARBA00010205"/>
    </source>
</evidence>
<evidence type="ECO:0000256" key="10">
    <source>
        <dbReference type="PIRSR" id="PIRSR610347-2"/>
    </source>
</evidence>
<evidence type="ECO:0000256" key="8">
    <source>
        <dbReference type="ARBA" id="ARBA00023242"/>
    </source>
</evidence>
<evidence type="ECO:0000313" key="14">
    <source>
        <dbReference type="Proteomes" id="UP000239899"/>
    </source>
</evidence>
<dbReference type="GO" id="GO:0017005">
    <property type="term" value="F:3'-tyrosyl-DNA phosphodiesterase activity"/>
    <property type="evidence" value="ECO:0007669"/>
    <property type="project" value="TreeGrafter"/>
</dbReference>
<dbReference type="STRING" id="3076.A0A2P6TZD2"/>
<feature type="compositionally biased region" description="Acidic residues" evidence="12">
    <location>
        <begin position="518"/>
        <end position="531"/>
    </location>
</feature>
<organism evidence="13 14">
    <name type="scientific">Chlorella sorokiniana</name>
    <name type="common">Freshwater green alga</name>
    <dbReference type="NCBI Taxonomy" id="3076"/>
    <lineage>
        <taxon>Eukaryota</taxon>
        <taxon>Viridiplantae</taxon>
        <taxon>Chlorophyta</taxon>
        <taxon>core chlorophytes</taxon>
        <taxon>Trebouxiophyceae</taxon>
        <taxon>Chlorellales</taxon>
        <taxon>Chlorellaceae</taxon>
        <taxon>Chlorella clade</taxon>
        <taxon>Chlorella</taxon>
    </lineage>
</organism>
<gene>
    <name evidence="13" type="ORF">C2E21_2490</name>
</gene>
<dbReference type="EMBL" id="LHPG02000004">
    <property type="protein sequence ID" value="PRW59425.1"/>
    <property type="molecule type" value="Genomic_DNA"/>
</dbReference>
<feature type="binding site" evidence="10">
    <location>
        <position position="290"/>
    </location>
    <ligand>
        <name>substrate</name>
    </ligand>
</feature>
<evidence type="ECO:0000256" key="6">
    <source>
        <dbReference type="ARBA" id="ARBA00022839"/>
    </source>
</evidence>
<dbReference type="GO" id="GO:0003697">
    <property type="term" value="F:single-stranded DNA binding"/>
    <property type="evidence" value="ECO:0007669"/>
    <property type="project" value="TreeGrafter"/>
</dbReference>
<reference evidence="13 14" key="1">
    <citation type="journal article" date="2018" name="Plant J.">
        <title>Genome sequences of Chlorella sorokiniana UTEX 1602 and Micractinium conductrix SAG 241.80: implications to maltose excretion by a green alga.</title>
        <authorList>
            <person name="Arriola M.B."/>
            <person name="Velmurugan N."/>
            <person name="Zhang Y."/>
            <person name="Plunkett M.H."/>
            <person name="Hondzo H."/>
            <person name="Barney B.M."/>
        </authorList>
    </citation>
    <scope>NUCLEOTIDE SEQUENCE [LARGE SCALE GENOMIC DNA]</scope>
    <source>
        <strain evidence="14">UTEX 1602</strain>
    </source>
</reference>
<comment type="caution">
    <text evidence="13">The sequence shown here is derived from an EMBL/GenBank/DDBJ whole genome shotgun (WGS) entry which is preliminary data.</text>
</comment>
<dbReference type="GO" id="GO:0003690">
    <property type="term" value="F:double-stranded DNA binding"/>
    <property type="evidence" value="ECO:0007669"/>
    <property type="project" value="TreeGrafter"/>
</dbReference>
<dbReference type="InterPro" id="IPR010347">
    <property type="entry name" value="Tdp1"/>
</dbReference>
<accession>A0A2P6TZD2</accession>
<dbReference type="Proteomes" id="UP000239899">
    <property type="component" value="Unassembled WGS sequence"/>
</dbReference>
<evidence type="ECO:0000256" key="11">
    <source>
        <dbReference type="PIRSR" id="PIRSR610347-3"/>
    </source>
</evidence>
<dbReference type="AlphaFoldDB" id="A0A2P6TZD2"/>
<protein>
    <submittedName>
        <fullName evidence="13">Tyrosyl-DNA phosphodiesterase 1</fullName>
    </submittedName>
</protein>
<sequence>MGCSTQSAGVRCSRPPASLGSWICWRCAATMRVSAHCRVQQAGDARKELDLLRSAGVSLPAQVDVHMPPMTDAGDRGMHHTKALLLKYATGLRLIVYTGAPDPEELTPLLQVVWFQVQEKHWEDFGGVLFDFVQATLLGFRTQAALDLLRCIASHDYKFARAALVPSVPGPDRGHHTGEDMHKWGHLRLRGLLQREGLRPFKGKVLYGTASLNSMYPGHIKDCKESFGDDLRLLWCSRDTVRMTMQRGFQSGTPLVAKKTAFYSNEVKDMLYHNEGREAVGRELSPPHIKQCCWVGKDGLDAVSVGSHNFSMAAWGRLDVEKGSLFIRHFELSVVSFPSLEAAWRRSEQFGFSCTPPPGAPPPGPDPRMEGCERVVFVAFDASNPYKRAPCVAKAVGGAWVLLVPAPLSFSPSPSKYDFDEDSPWLWGHDYGPDLRDLNGHTYREAMRQPKWHHYLTPLEVLLQQKALAEAAQESAPAQGDSPGSGEDAEDDALTGAAAGEGDSGKRRRRRRQQEALLAEEAEEAAEEEEEAVRRAKQLSLQSFQADQQAAL</sequence>
<name>A0A2P6TZD2_CHLSO</name>
<feature type="active site" description="Nucleophile" evidence="9">
    <location>
        <position position="80"/>
    </location>
</feature>
<dbReference type="OrthoDB" id="47785at2759"/>
<evidence type="ECO:0000256" key="9">
    <source>
        <dbReference type="PIRSR" id="PIRSR610347-1"/>
    </source>
</evidence>
<keyword evidence="6" id="KW-0269">Exonuclease</keyword>
<dbReference type="Pfam" id="PF06087">
    <property type="entry name" value="Tyr-DNA_phospho"/>
    <property type="match status" value="1"/>
</dbReference>
<evidence type="ECO:0000256" key="12">
    <source>
        <dbReference type="SAM" id="MobiDB-lite"/>
    </source>
</evidence>
<keyword evidence="14" id="KW-1185">Reference proteome</keyword>
<keyword evidence="7" id="KW-0234">DNA repair</keyword>
<comment type="similarity">
    <text evidence="2">Belongs to the tyrosyl-DNA phosphodiesterase family.</text>
</comment>
<keyword evidence="5" id="KW-0378">Hydrolase</keyword>
<dbReference type="PANTHER" id="PTHR12415:SF0">
    <property type="entry name" value="TYROSYL-DNA PHOSPHODIESTERASE 1"/>
    <property type="match status" value="1"/>
</dbReference>
<feature type="region of interest" description="Disordered" evidence="12">
    <location>
        <begin position="470"/>
        <end position="536"/>
    </location>
</feature>
<evidence type="ECO:0000256" key="3">
    <source>
        <dbReference type="ARBA" id="ARBA00022722"/>
    </source>
</evidence>
<evidence type="ECO:0000256" key="4">
    <source>
        <dbReference type="ARBA" id="ARBA00022763"/>
    </source>
</evidence>
<dbReference type="GO" id="GO:0004527">
    <property type="term" value="F:exonuclease activity"/>
    <property type="evidence" value="ECO:0007669"/>
    <property type="project" value="UniProtKB-KW"/>
</dbReference>
<evidence type="ECO:0000256" key="7">
    <source>
        <dbReference type="ARBA" id="ARBA00023204"/>
    </source>
</evidence>
<dbReference type="GO" id="GO:0006281">
    <property type="term" value="P:DNA repair"/>
    <property type="evidence" value="ECO:0007669"/>
    <property type="project" value="UniProtKB-KW"/>
</dbReference>
<feature type="site" description="Interaction with DNA" evidence="11">
    <location>
        <position position="311"/>
    </location>
</feature>
<dbReference type="Gene3D" id="3.30.870.10">
    <property type="entry name" value="Endonuclease Chain A"/>
    <property type="match status" value="2"/>
</dbReference>
<evidence type="ECO:0000256" key="5">
    <source>
        <dbReference type="ARBA" id="ARBA00022801"/>
    </source>
</evidence>
<proteinExistence type="inferred from homology"/>
<evidence type="ECO:0000313" key="13">
    <source>
        <dbReference type="EMBL" id="PRW59425.1"/>
    </source>
</evidence>
<evidence type="ECO:0000256" key="1">
    <source>
        <dbReference type="ARBA" id="ARBA00004123"/>
    </source>
</evidence>
<feature type="binding site" evidence="10">
    <location>
        <position position="82"/>
    </location>
    <ligand>
        <name>substrate</name>
    </ligand>
</feature>
<dbReference type="PANTHER" id="PTHR12415">
    <property type="entry name" value="TYROSYL-DNA PHOSPHODIESTERASE 1"/>
    <property type="match status" value="1"/>
</dbReference>
<dbReference type="SUPFAM" id="SSF56024">
    <property type="entry name" value="Phospholipase D/nuclease"/>
    <property type="match status" value="2"/>
</dbReference>
<keyword evidence="4" id="KW-0227">DNA damage</keyword>
<keyword evidence="3" id="KW-0540">Nuclease</keyword>
<feature type="active site" description="Proton donor/acceptor" evidence="9">
    <location>
        <position position="288"/>
    </location>
</feature>
<dbReference type="GO" id="GO:0005634">
    <property type="term" value="C:nucleus"/>
    <property type="evidence" value="ECO:0007669"/>
    <property type="project" value="UniProtKB-SubCell"/>
</dbReference>
<feature type="compositionally biased region" description="Low complexity" evidence="12">
    <location>
        <begin position="470"/>
        <end position="479"/>
    </location>
</feature>